<name>A0ABX4EHU4_SEGBR</name>
<gene>
    <name evidence="2" type="ORF">CIK91_06995</name>
</gene>
<protein>
    <submittedName>
        <fullName evidence="2">Uncharacterized protein</fullName>
    </submittedName>
</protein>
<comment type="caution">
    <text evidence="2">The sequence shown here is derived from an EMBL/GenBank/DDBJ whole genome shotgun (WGS) entry which is preliminary data.</text>
</comment>
<reference evidence="2 3" key="1">
    <citation type="submission" date="2017-08" db="EMBL/GenBank/DDBJ databases">
        <title>Comparative genomics of non-oral Prevotella species.</title>
        <authorList>
            <person name="Accetto T."/>
            <person name="Nograsek B."/>
            <person name="Avgustin G."/>
        </authorList>
    </citation>
    <scope>NUCLEOTIDE SEQUENCE [LARGE SCALE GENOMIC DNA]</scope>
    <source>
        <strain evidence="2 3">TC1-1</strain>
    </source>
</reference>
<keyword evidence="1" id="KW-0732">Signal</keyword>
<evidence type="ECO:0000256" key="1">
    <source>
        <dbReference type="SAM" id="SignalP"/>
    </source>
</evidence>
<evidence type="ECO:0000313" key="3">
    <source>
        <dbReference type="Proteomes" id="UP000216189"/>
    </source>
</evidence>
<proteinExistence type="predicted"/>
<sequence>MKYRITIVLIALLMFSAKSWAQSKVYDTGKERFKTKSVPDHSERQIWPNANMGVQIGHGVTNYPNATLETLTPNPYAVQDSMQNIFYDLQHTHTIEEKNNEVFNFGNFSFMAIQERNDFSHMLTSQQLHISTAYYTHHLALTAGININRYFAIGIQTQYGVQGSVSYLFSPHFSMTVFGEYYNTVPWFYMASFPYIATNRYGGYITYRNKNYGTHIGAERYYDPFARQWIFQPIITPFIKVSRRFIVELPLGGLLREGSTYLLQQHRRKGPTIMPKM</sequence>
<dbReference type="RefSeq" id="WP_094448460.1">
    <property type="nucleotide sequence ID" value="NZ_CP091802.1"/>
</dbReference>
<dbReference type="Proteomes" id="UP000216189">
    <property type="component" value="Unassembled WGS sequence"/>
</dbReference>
<feature type="signal peptide" evidence="1">
    <location>
        <begin position="1"/>
        <end position="21"/>
    </location>
</feature>
<evidence type="ECO:0000313" key="2">
    <source>
        <dbReference type="EMBL" id="OYP55257.1"/>
    </source>
</evidence>
<dbReference type="EMBL" id="NPJF01000030">
    <property type="protein sequence ID" value="OYP55257.1"/>
    <property type="molecule type" value="Genomic_DNA"/>
</dbReference>
<organism evidence="2 3">
    <name type="scientific">Segatella bryantii</name>
    <name type="common">Prevotella bryantii</name>
    <dbReference type="NCBI Taxonomy" id="77095"/>
    <lineage>
        <taxon>Bacteria</taxon>
        <taxon>Pseudomonadati</taxon>
        <taxon>Bacteroidota</taxon>
        <taxon>Bacteroidia</taxon>
        <taxon>Bacteroidales</taxon>
        <taxon>Prevotellaceae</taxon>
        <taxon>Segatella</taxon>
    </lineage>
</organism>
<accession>A0ABX4EHU4</accession>
<keyword evidence="3" id="KW-1185">Reference proteome</keyword>
<feature type="chain" id="PRO_5045736579" evidence="1">
    <location>
        <begin position="22"/>
        <end position="277"/>
    </location>
</feature>